<dbReference type="EMBL" id="JACGCM010001419">
    <property type="protein sequence ID" value="KAF6155555.1"/>
    <property type="molecule type" value="Genomic_DNA"/>
</dbReference>
<protein>
    <submittedName>
        <fullName evidence="2">Uncharacterized protein</fullName>
    </submittedName>
</protein>
<reference evidence="2 3" key="1">
    <citation type="journal article" date="2020" name="IScience">
        <title>Genome Sequencing of the Endangered Kingdonia uniflora (Circaeasteraceae, Ranunculales) Reveals Potential Mechanisms of Evolutionary Specialization.</title>
        <authorList>
            <person name="Sun Y."/>
            <person name="Deng T."/>
            <person name="Zhang A."/>
            <person name="Moore M.J."/>
            <person name="Landis J.B."/>
            <person name="Lin N."/>
            <person name="Zhang H."/>
            <person name="Zhang X."/>
            <person name="Huang J."/>
            <person name="Zhang X."/>
            <person name="Sun H."/>
            <person name="Wang H."/>
        </authorList>
    </citation>
    <scope>NUCLEOTIDE SEQUENCE [LARGE SCALE GENOMIC DNA]</scope>
    <source>
        <strain evidence="2">TB1705</strain>
        <tissue evidence="2">Leaf</tissue>
    </source>
</reference>
<dbReference type="AlphaFoldDB" id="A0A7J7MKV3"/>
<dbReference type="OrthoDB" id="1869436at2759"/>
<comment type="caution">
    <text evidence="2">The sequence shown here is derived from an EMBL/GenBank/DDBJ whole genome shotgun (WGS) entry which is preliminary data.</text>
</comment>
<proteinExistence type="predicted"/>
<accession>A0A7J7MKV3</accession>
<gene>
    <name evidence="2" type="ORF">GIB67_004549</name>
</gene>
<evidence type="ECO:0000256" key="1">
    <source>
        <dbReference type="SAM" id="MobiDB-lite"/>
    </source>
</evidence>
<name>A0A7J7MKV3_9MAGN</name>
<feature type="compositionally biased region" description="Low complexity" evidence="1">
    <location>
        <begin position="1"/>
        <end position="15"/>
    </location>
</feature>
<keyword evidence="3" id="KW-1185">Reference proteome</keyword>
<sequence length="99" mass="11055">MLPPSRSMSSLLNSMEQSPIPSPIHVGGSHEHFDTSGGGHVAGKNSTKFMSVFGNLVREDIPPYYPNWLAVLLKLKDTIWKTICDEYVLPQATKRKLMK</sequence>
<organism evidence="2 3">
    <name type="scientific">Kingdonia uniflora</name>
    <dbReference type="NCBI Taxonomy" id="39325"/>
    <lineage>
        <taxon>Eukaryota</taxon>
        <taxon>Viridiplantae</taxon>
        <taxon>Streptophyta</taxon>
        <taxon>Embryophyta</taxon>
        <taxon>Tracheophyta</taxon>
        <taxon>Spermatophyta</taxon>
        <taxon>Magnoliopsida</taxon>
        <taxon>Ranunculales</taxon>
        <taxon>Circaeasteraceae</taxon>
        <taxon>Kingdonia</taxon>
    </lineage>
</organism>
<dbReference type="Proteomes" id="UP000541444">
    <property type="component" value="Unassembled WGS sequence"/>
</dbReference>
<evidence type="ECO:0000313" key="2">
    <source>
        <dbReference type="EMBL" id="KAF6155555.1"/>
    </source>
</evidence>
<evidence type="ECO:0000313" key="3">
    <source>
        <dbReference type="Proteomes" id="UP000541444"/>
    </source>
</evidence>
<feature type="region of interest" description="Disordered" evidence="1">
    <location>
        <begin position="1"/>
        <end position="40"/>
    </location>
</feature>